<protein>
    <recommendedName>
        <fullName evidence="3">Heterokaryon incompatibility domain-containing protein</fullName>
    </recommendedName>
</protein>
<reference evidence="1" key="1">
    <citation type="submission" date="2023-06" db="EMBL/GenBank/DDBJ databases">
        <authorList>
            <consortium name="Lawrence Berkeley National Laboratory"/>
            <person name="Ahrendt S."/>
            <person name="Sahu N."/>
            <person name="Indic B."/>
            <person name="Wong-Bajracharya J."/>
            <person name="Merenyi Z."/>
            <person name="Ke H.-M."/>
            <person name="Monk M."/>
            <person name="Kocsube S."/>
            <person name="Drula E."/>
            <person name="Lipzen A."/>
            <person name="Balint B."/>
            <person name="Henrissat B."/>
            <person name="Andreopoulos B."/>
            <person name="Martin F.M."/>
            <person name="Harder C.B."/>
            <person name="Rigling D."/>
            <person name="Ford K.L."/>
            <person name="Foster G.D."/>
            <person name="Pangilinan J."/>
            <person name="Papanicolaou A."/>
            <person name="Barry K."/>
            <person name="LaButti K."/>
            <person name="Viragh M."/>
            <person name="Koriabine M."/>
            <person name="Yan M."/>
            <person name="Riley R."/>
            <person name="Champramary S."/>
            <person name="Plett K.L."/>
            <person name="Tsai I.J."/>
            <person name="Slot J."/>
            <person name="Sipos G."/>
            <person name="Plett J."/>
            <person name="Nagy L.G."/>
            <person name="Grigoriev I.V."/>
        </authorList>
    </citation>
    <scope>NUCLEOTIDE SEQUENCE</scope>
    <source>
        <strain evidence="1">CCBAS 213</strain>
    </source>
</reference>
<keyword evidence="2" id="KW-1185">Reference proteome</keyword>
<comment type="caution">
    <text evidence="1">The sequence shown here is derived from an EMBL/GenBank/DDBJ whole genome shotgun (WGS) entry which is preliminary data.</text>
</comment>
<proteinExistence type="predicted"/>
<sequence length="573" mass="66128">MDMEGKSDESNVLLEAYWKHRIRSRGFIRYKKYNPPEITLSALTEAGQDESTIPVLKQRSYTGKKVIPSALADTPCADLGVHGIFEKLNTILGTSHILSPMMTTVLDSYIEQGYDFGTVYAHLRFCWYHPDTIEKLRRHEENDQELRRKAIVDNKISNRNLPPRRLWDLYANQVVPYWVALTDWRAMSHAWMSDDERVNMMTPINGYEWPVPMPKDANLNLVRIEMLNCGAECAWLDVLCLRQEQNIREDHHEEDQRKEEWKLDVPTIGHVYDGLWRKVVCFLNGLGRPLNFKLGDLESNRCWFKRAWTLQEVPDVCDPLTVGGDTGDAEEEMLTRVHEQLELLRDMRRSGTPFTILSEMRNRVSTKPLDKVAGLIYLLDAKSIPIYDGAQSDEDAWEALVDTTSPSLRAELFFCFPRPGNKKKCWHPSWEQVMAHTLPWGNGGHGRNIGCVFRTEEIDSDWYEGPRVDSVYISGLAETSDSPRHGKLFVKADFLWWDGEYKIVADHTYPIRDGWYTLIATGGGYVPPIADFWVVGRLRDDGKFGKVSVIRFERPGRPQQRFGFYKCVKTVLC</sequence>
<dbReference type="Proteomes" id="UP001175211">
    <property type="component" value="Unassembled WGS sequence"/>
</dbReference>
<evidence type="ECO:0008006" key="3">
    <source>
        <dbReference type="Google" id="ProtNLM"/>
    </source>
</evidence>
<dbReference type="GeneID" id="85352466"/>
<organism evidence="1 2">
    <name type="scientific">Armillaria tabescens</name>
    <name type="common">Ringless honey mushroom</name>
    <name type="synonym">Agaricus tabescens</name>
    <dbReference type="NCBI Taxonomy" id="1929756"/>
    <lineage>
        <taxon>Eukaryota</taxon>
        <taxon>Fungi</taxon>
        <taxon>Dikarya</taxon>
        <taxon>Basidiomycota</taxon>
        <taxon>Agaricomycotina</taxon>
        <taxon>Agaricomycetes</taxon>
        <taxon>Agaricomycetidae</taxon>
        <taxon>Agaricales</taxon>
        <taxon>Marasmiineae</taxon>
        <taxon>Physalacriaceae</taxon>
        <taxon>Desarmillaria</taxon>
    </lineage>
</organism>
<gene>
    <name evidence="1" type="ORF">EV420DRAFT_1339948</name>
</gene>
<dbReference type="AlphaFoldDB" id="A0AA39JRL3"/>
<evidence type="ECO:0000313" key="1">
    <source>
        <dbReference type="EMBL" id="KAK0445303.1"/>
    </source>
</evidence>
<dbReference type="EMBL" id="JAUEPS010000050">
    <property type="protein sequence ID" value="KAK0445303.1"/>
    <property type="molecule type" value="Genomic_DNA"/>
</dbReference>
<evidence type="ECO:0000313" key="2">
    <source>
        <dbReference type="Proteomes" id="UP001175211"/>
    </source>
</evidence>
<name>A0AA39JRL3_ARMTA</name>
<accession>A0AA39JRL3</accession>
<dbReference type="RefSeq" id="XP_060325444.1">
    <property type="nucleotide sequence ID" value="XM_060468918.1"/>
</dbReference>